<dbReference type="InterPro" id="IPR041286">
    <property type="entry name" value="MBG_2"/>
</dbReference>
<reference evidence="4 5" key="1">
    <citation type="submission" date="2021-06" db="EMBL/GenBank/DDBJ databases">
        <title>44 bacteria genomes isolated from Dapeng, Shenzhen.</title>
        <authorList>
            <person name="Zheng W."/>
            <person name="Yu S."/>
            <person name="Huang Y."/>
        </authorList>
    </citation>
    <scope>NUCLEOTIDE SEQUENCE [LARGE SCALE GENOMIC DNA]</scope>
    <source>
        <strain evidence="4 5">DP5N14-6</strain>
    </source>
</reference>
<feature type="domain" description="Big-1" evidence="3">
    <location>
        <begin position="777"/>
        <end position="866"/>
    </location>
</feature>
<keyword evidence="5" id="KW-1185">Reference proteome</keyword>
<evidence type="ECO:0000256" key="2">
    <source>
        <dbReference type="SAM" id="MobiDB-lite"/>
    </source>
</evidence>
<comment type="caution">
    <text evidence="4">The sequence shown here is derived from an EMBL/GenBank/DDBJ whole genome shotgun (WGS) entry which is preliminary data.</text>
</comment>
<dbReference type="InterPro" id="IPR049304">
    <property type="entry name" value="Gly_rich_dom"/>
</dbReference>
<feature type="compositionally biased region" description="Low complexity" evidence="2">
    <location>
        <begin position="1025"/>
        <end position="1036"/>
    </location>
</feature>
<accession>A0ABS7N861</accession>
<dbReference type="Gene3D" id="2.60.40.1120">
    <property type="entry name" value="Carboxypeptidase-like, regulatory domain"/>
    <property type="match status" value="1"/>
</dbReference>
<dbReference type="InterPro" id="IPR003344">
    <property type="entry name" value="Big_1_dom"/>
</dbReference>
<name>A0ABS7N861_9BACT</name>
<evidence type="ECO:0000259" key="3">
    <source>
        <dbReference type="SMART" id="SM00634"/>
    </source>
</evidence>
<dbReference type="SUPFAM" id="SSF49373">
    <property type="entry name" value="Invasin/intimin cell-adhesion fragments"/>
    <property type="match status" value="2"/>
</dbReference>
<feature type="region of interest" description="Disordered" evidence="2">
    <location>
        <begin position="193"/>
        <end position="229"/>
    </location>
</feature>
<feature type="compositionally biased region" description="Low complexity" evidence="2">
    <location>
        <begin position="194"/>
        <end position="219"/>
    </location>
</feature>
<evidence type="ECO:0000313" key="4">
    <source>
        <dbReference type="EMBL" id="MBY5952516.1"/>
    </source>
</evidence>
<evidence type="ECO:0000313" key="5">
    <source>
        <dbReference type="Proteomes" id="UP000766609"/>
    </source>
</evidence>
<dbReference type="Pfam" id="PF21722">
    <property type="entry name" value="Gly_rich_2"/>
    <property type="match status" value="1"/>
</dbReference>
<evidence type="ECO:0000256" key="1">
    <source>
        <dbReference type="ARBA" id="ARBA00010116"/>
    </source>
</evidence>
<dbReference type="InterPro" id="IPR026444">
    <property type="entry name" value="Secre_tail"/>
</dbReference>
<dbReference type="Pfam" id="PF18962">
    <property type="entry name" value="Por_Secre_tail"/>
    <property type="match status" value="1"/>
</dbReference>
<dbReference type="NCBIfam" id="TIGR04183">
    <property type="entry name" value="Por_Secre_tail"/>
    <property type="match status" value="1"/>
</dbReference>
<gene>
    <name evidence="4" type="ORF">KUV23_16120</name>
</gene>
<proteinExistence type="inferred from homology"/>
<dbReference type="EMBL" id="JAHVHP010000002">
    <property type="protein sequence ID" value="MBY5952516.1"/>
    <property type="molecule type" value="Genomic_DNA"/>
</dbReference>
<feature type="region of interest" description="Disordered" evidence="2">
    <location>
        <begin position="994"/>
        <end position="1064"/>
    </location>
</feature>
<sequence length="1857" mass="193935">MISRISKNILSRFSAQMKVVGLCWLLACIGFFSNISEVKAQFPVIESTATFQNNSRPDNHDVDLPNGIQNGDLLLMILRPQHSRSISIPSGWSQLSTRNSNGRSYVIYREANGSEGTIQNIRLDDDGRLAAITYRISNWEGTPEAVVEDENTTVPPSLTTSWSASPTLFLAAITNRVTENDVDGPPSGYGNLITVANSSNRRTSRVRVSSASRNSTNSNENPGPFNLSGDFDSPHAFTIAIKGKARVLTVTANPITKVYGQSDPTLTYSVSGFQGNDNASIITGSLSRANGQNVGTYAINQGSLAAPGYTITFTGANFSITPKNLTITPDAGQFKLLGEADPSSFSYQASGFAYADNSSILLGNLSRDAGESAGFYEIRQGSLSSSSGNYTIDFVSGIFFEIQSKVLTVTANPITKVYGQSDPTLTYSVSGFQGNDNASIITGSLSRANGQDVGTYAINQGNLAAPGYTIAFTGANFSITPKNLTITPDAGQFKLLGEADPSSFSYQASGFAFADDPSILSGNLSRDAGESAGFYEIRQGSLSSSSGNYTIDFVSGIFFEIQSNPTQYLVTVSSQNPKKGSSITITAQLADVNGNSVSEAGRLVSWSELNGNSGTFSSSTSTTDGDGIATIEFTVANSVGVTTQITASGSGGLFGTSPEITTVDAIPTQLVFVQDPSGSTTEAGQPFAQQPIIEIQDADGNRVESASVLVSLSLESGSGELRGEIELQAVNGLATFSGLNIDLVGNDKVILAESEGLTSTSSGQFAISVGPAALFTRYAGIQQVAPTGLAVTTPPAVRVQDIFGNPISGVSVSFSVTSGGGNIEPTTAVSTNLAGIASLTSWILGETPGQNTLTASSSGFTSLTFTALGTEDAIQEFNTSTTWTVPPGVNSIMVEAWGGGGGGGGSGAFFGTGRGGGGGGGAYSSATISVSPGQTLSINVGVGGVGGANADGQNGGFSSIETGGTELMSANGGIGGQGATGVFGTFNANGGNGGSGAGSTPGGNGGNGNNNFGGNGGGDGGSGGSAQSSGNGNDGNSPGGGGGGSVSSGFGSNQGGNGGSGKIIITYPKPVNQFRAASSGNWEDENTWEQQFSNGQFAKINSKPGTNSMVMISGENTKVNVSDNLSISGSVSINGKGELSLASGKSLSLNSGSTLTVGNEGILSLPAEGTLNGAGNVTINKGATLAIAHPDGISLSGNNGAIQNTGTRTFSSEANYMYNGSEAQSIGSGLPSVVNSLMIDNSSVVTLDRPLEVTLDLVMNSGSFQLDESLLVDLGMTLNGSSELVVKNGVSFTADLLSNLNTNDASRIVLNPGAKYSNLGISAPTIEVQQLLTGVKGWRMLGSPVNGATYLNFLTGLESQGFTGSSNPSLQPNVLWWDETDGGTTLQGWRQPSNISEQVPNGRGHYVYVFDGGSKASSGNYTDNLPITLSALGSEVNLNNGGFDFGVTYTPRNEDFKGNVESGTYTQVESAVEGFNLLANPTASFIDFFKESGWTKSGIDETIYIWDQNFNNGQGDFREVTEDTPETGRLIAPYQAFWVRTNQENPSLTLSNEAKSFASSMFYGRVMSEVPGANTSKINLSIQGEGLKANASLRISDQGEDGLDPWDAFQLESLNSTWLNLYSLGSPDQLDPLVINHLSLPEQGEKSIPLYVAAAKNGQTFSGNYTLNWELPLDWPADIPVVLMDHISKTAIDMSEVQSYEFSFEAPTSTNMRIRTEDGEMKQPQAVVFSHEIKDGEGQNFRTKSGQITRPFTIIIGYTGDGANPEYRPEIPKLYSPYPNPFVDRTMIKFYLPVEDAAEVKIYDMQGREVGSFEKQLYPAGIHTLEWIPNAINLPKGVYLIHLQTSIQLIVQKAIKL</sequence>
<protein>
    <submittedName>
        <fullName evidence="4">T9SS type A sorting domain-containing protein</fullName>
    </submittedName>
</protein>
<dbReference type="InterPro" id="IPR008964">
    <property type="entry name" value="Invasin/intimin_cell_adhesion"/>
</dbReference>
<feature type="compositionally biased region" description="Gly residues" evidence="2">
    <location>
        <begin position="1037"/>
        <end position="1061"/>
    </location>
</feature>
<dbReference type="Gene3D" id="2.60.40.10">
    <property type="entry name" value="Immunoglobulins"/>
    <property type="match status" value="1"/>
</dbReference>
<dbReference type="SMART" id="SM00634">
    <property type="entry name" value="BID_1"/>
    <property type="match status" value="1"/>
</dbReference>
<dbReference type="RefSeq" id="WP_222584775.1">
    <property type="nucleotide sequence ID" value="NZ_JAHVHP010000002.1"/>
</dbReference>
<dbReference type="Pfam" id="PF18676">
    <property type="entry name" value="MBG_2"/>
    <property type="match status" value="4"/>
</dbReference>
<organism evidence="4 5">
    <name type="scientific">Algoriphagus marincola</name>
    <dbReference type="NCBI Taxonomy" id="264027"/>
    <lineage>
        <taxon>Bacteria</taxon>
        <taxon>Pseudomonadati</taxon>
        <taxon>Bacteroidota</taxon>
        <taxon>Cytophagia</taxon>
        <taxon>Cytophagales</taxon>
        <taxon>Cyclobacteriaceae</taxon>
        <taxon>Algoriphagus</taxon>
    </lineage>
</organism>
<dbReference type="Proteomes" id="UP000766609">
    <property type="component" value="Unassembled WGS sequence"/>
</dbReference>
<comment type="similarity">
    <text evidence="1">Belongs to the intimin/invasin family.</text>
</comment>
<dbReference type="InterPro" id="IPR013783">
    <property type="entry name" value="Ig-like_fold"/>
</dbReference>
<feature type="compositionally biased region" description="Gly residues" evidence="2">
    <location>
        <begin position="994"/>
        <end position="1024"/>
    </location>
</feature>